<keyword evidence="4" id="KW-1185">Reference proteome</keyword>
<proteinExistence type="predicted"/>
<dbReference type="InterPro" id="IPR015421">
    <property type="entry name" value="PyrdxlP-dep_Trfase_major"/>
</dbReference>
<dbReference type="STRING" id="1855912.LuPra_04390"/>
<dbReference type="InterPro" id="IPR000192">
    <property type="entry name" value="Aminotrans_V_dom"/>
</dbReference>
<dbReference type="RefSeq" id="WP_110172717.1">
    <property type="nucleotide sequence ID" value="NZ_CP015136.1"/>
</dbReference>
<keyword evidence="3" id="KW-0413">Isomerase</keyword>
<dbReference type="OrthoDB" id="9804366at2"/>
<feature type="domain" description="Aminotransferase class V" evidence="2">
    <location>
        <begin position="76"/>
        <end position="386"/>
    </location>
</feature>
<dbReference type="Pfam" id="PF00266">
    <property type="entry name" value="Aminotran_5"/>
    <property type="match status" value="1"/>
</dbReference>
<evidence type="ECO:0000256" key="1">
    <source>
        <dbReference type="ARBA" id="ARBA00022898"/>
    </source>
</evidence>
<dbReference type="Gene3D" id="3.90.1150.10">
    <property type="entry name" value="Aspartate Aminotransferase, domain 1"/>
    <property type="match status" value="1"/>
</dbReference>
<name>A0A143PSK1_LUTPR</name>
<evidence type="ECO:0000313" key="3">
    <source>
        <dbReference type="EMBL" id="AMY11143.1"/>
    </source>
</evidence>
<accession>A0A143PSK1</accession>
<evidence type="ECO:0000313" key="4">
    <source>
        <dbReference type="Proteomes" id="UP000076079"/>
    </source>
</evidence>
<dbReference type="EC" id="5.1.1.17" evidence="3"/>
<dbReference type="EMBL" id="CP015136">
    <property type="protein sequence ID" value="AMY11143.1"/>
    <property type="molecule type" value="Genomic_DNA"/>
</dbReference>
<dbReference type="SUPFAM" id="SSF53383">
    <property type="entry name" value="PLP-dependent transferases"/>
    <property type="match status" value="1"/>
</dbReference>
<sequence length="395" mass="42755">MPAFGRSLLAEFPLDPSITYLNHGTVGVTPRRVLAVQQAIRDEIERQPSRFLLRELTAPATSVGMPRAGTPRLRVAAHAVAAFLGAAGDDLVFVDNITTGANAVLRSFPFAPGDEILVTDLGYGGVTKAAQFAAREKGATVRTVTMPWPPTPGTFADAIVDAVGPSTRLAIVDHISAESALVLPLADISARLRSKGVAVMADGAHAPGAIPFRIAELGVDWYVANLHKWMWVPRSSGILWAAPERQASLQPAVISWGLDEDFTTTFDLPGTRDPSSHLAAPAAVDLFHEWGLEAVRHYMHDLAWQAAQHVSQRWDTPFDTPASMIGTMATVTLPATLGSTREDAQRLRDALLFEDGIEVPVHAYRDRLRARISAQVYNDMDDIDRLAAAILARLR</sequence>
<protein>
    <submittedName>
        <fullName evidence="3">Isopenicillin N epimerase</fullName>
        <ecNumber evidence="3">5.1.1.17</ecNumber>
    </submittedName>
</protein>
<gene>
    <name evidence="3" type="primary">cefD_4</name>
    <name evidence="3" type="ORF">LuPra_04390</name>
</gene>
<reference evidence="4" key="2">
    <citation type="submission" date="2016-04" db="EMBL/GenBank/DDBJ databases">
        <title>First Complete Genome Sequence of a Subdivision 6 Acidobacterium.</title>
        <authorList>
            <person name="Huang S."/>
            <person name="Vieira S."/>
            <person name="Bunk B."/>
            <person name="Riedel T."/>
            <person name="Sproeer C."/>
            <person name="Overmann J."/>
        </authorList>
    </citation>
    <scope>NUCLEOTIDE SEQUENCE [LARGE SCALE GENOMIC DNA]</scope>
    <source>
        <strain evidence="4">DSM 100886 HEG_-6_39</strain>
    </source>
</reference>
<dbReference type="PANTHER" id="PTHR43092:SF2">
    <property type="entry name" value="HERCYNYLCYSTEINE SULFOXIDE LYASE"/>
    <property type="match status" value="1"/>
</dbReference>
<dbReference type="Gene3D" id="3.40.640.10">
    <property type="entry name" value="Type I PLP-dependent aspartate aminotransferase-like (Major domain)"/>
    <property type="match status" value="1"/>
</dbReference>
<reference evidence="3 4" key="1">
    <citation type="journal article" date="2016" name="Genome Announc.">
        <title>First Complete Genome Sequence of a Subdivision 6 Acidobacterium Strain.</title>
        <authorList>
            <person name="Huang S."/>
            <person name="Vieira S."/>
            <person name="Bunk B."/>
            <person name="Riedel T."/>
            <person name="Sproer C."/>
            <person name="Overmann J."/>
        </authorList>
    </citation>
    <scope>NUCLEOTIDE SEQUENCE [LARGE SCALE GENOMIC DNA]</scope>
    <source>
        <strain evidence="4">DSM 100886 HEG_-6_39</strain>
    </source>
</reference>
<dbReference type="GO" id="GO:0045439">
    <property type="term" value="F:isopenicillin-N epimerase activity"/>
    <property type="evidence" value="ECO:0007669"/>
    <property type="project" value="UniProtKB-EC"/>
</dbReference>
<dbReference type="AlphaFoldDB" id="A0A143PSK1"/>
<dbReference type="PANTHER" id="PTHR43092">
    <property type="entry name" value="L-CYSTEINE DESULFHYDRASE"/>
    <property type="match status" value="1"/>
</dbReference>
<dbReference type="InterPro" id="IPR015424">
    <property type="entry name" value="PyrdxlP-dep_Trfase"/>
</dbReference>
<organism evidence="3 4">
    <name type="scientific">Luteitalea pratensis</name>
    <dbReference type="NCBI Taxonomy" id="1855912"/>
    <lineage>
        <taxon>Bacteria</taxon>
        <taxon>Pseudomonadati</taxon>
        <taxon>Acidobacteriota</taxon>
        <taxon>Vicinamibacteria</taxon>
        <taxon>Vicinamibacterales</taxon>
        <taxon>Vicinamibacteraceae</taxon>
        <taxon>Luteitalea</taxon>
    </lineage>
</organism>
<dbReference type="KEGG" id="abac:LuPra_04390"/>
<evidence type="ECO:0000259" key="2">
    <source>
        <dbReference type="Pfam" id="PF00266"/>
    </source>
</evidence>
<dbReference type="InterPro" id="IPR015422">
    <property type="entry name" value="PyrdxlP-dep_Trfase_small"/>
</dbReference>
<keyword evidence="1" id="KW-0663">Pyridoxal phosphate</keyword>
<dbReference type="Proteomes" id="UP000076079">
    <property type="component" value="Chromosome"/>
</dbReference>